<evidence type="ECO:0000256" key="5">
    <source>
        <dbReference type="ARBA" id="ARBA00022842"/>
    </source>
</evidence>
<dbReference type="PANTHER" id="PTHR19278:SF9">
    <property type="entry name" value="URIDINE 5'-MONOPHOSPHATE SYNTHASE"/>
    <property type="match status" value="1"/>
</dbReference>
<comment type="pathway">
    <text evidence="1">Pyrimidine metabolism; UMP biosynthesis via de novo pathway; UMP from orotate: step 1/2.</text>
</comment>
<dbReference type="InterPro" id="IPR023031">
    <property type="entry name" value="OPRT"/>
</dbReference>
<dbReference type="GO" id="GO:0044205">
    <property type="term" value="P:'de novo' UMP biosynthetic process"/>
    <property type="evidence" value="ECO:0007669"/>
    <property type="project" value="UniProtKB-UniPathway"/>
</dbReference>
<dbReference type="NCBIfam" id="TIGR00336">
    <property type="entry name" value="pyrE"/>
    <property type="match status" value="1"/>
</dbReference>
<dbReference type="GO" id="GO:0019856">
    <property type="term" value="P:pyrimidine nucleobase biosynthetic process"/>
    <property type="evidence" value="ECO:0007669"/>
    <property type="project" value="TreeGrafter"/>
</dbReference>
<dbReference type="Gene3D" id="3.40.50.2020">
    <property type="match status" value="1"/>
</dbReference>
<dbReference type="HAMAP" id="MF_01208">
    <property type="entry name" value="PyrE"/>
    <property type="match status" value="1"/>
</dbReference>
<comment type="caution">
    <text evidence="7">The sequence shown here is derived from an EMBL/GenBank/DDBJ whole genome shotgun (WGS) entry which is preliminary data.</text>
</comment>
<keyword evidence="5" id="KW-0460">Magnesium</keyword>
<accession>A0A0W8FPG1</accession>
<dbReference type="EMBL" id="LNQE01000941">
    <property type="protein sequence ID" value="KUG22791.1"/>
    <property type="molecule type" value="Genomic_DNA"/>
</dbReference>
<protein>
    <recommendedName>
        <fullName evidence="2">orotate phosphoribosyltransferase</fullName>
        <ecNumber evidence="2">2.4.2.10</ecNumber>
    </recommendedName>
</protein>
<dbReference type="InterPro" id="IPR029057">
    <property type="entry name" value="PRTase-like"/>
</dbReference>
<organism evidence="7">
    <name type="scientific">hydrocarbon metagenome</name>
    <dbReference type="NCBI Taxonomy" id="938273"/>
    <lineage>
        <taxon>unclassified sequences</taxon>
        <taxon>metagenomes</taxon>
        <taxon>ecological metagenomes</taxon>
    </lineage>
</organism>
<dbReference type="InterPro" id="IPR000836">
    <property type="entry name" value="PRTase_dom"/>
</dbReference>
<evidence type="ECO:0000256" key="3">
    <source>
        <dbReference type="ARBA" id="ARBA00022676"/>
    </source>
</evidence>
<keyword evidence="3 7" id="KW-0328">Glycosyltransferase</keyword>
<evidence type="ECO:0000256" key="4">
    <source>
        <dbReference type="ARBA" id="ARBA00022679"/>
    </source>
</evidence>
<dbReference type="CDD" id="cd06223">
    <property type="entry name" value="PRTases_typeI"/>
    <property type="match status" value="1"/>
</dbReference>
<evidence type="ECO:0000313" key="7">
    <source>
        <dbReference type="EMBL" id="KUG22791.1"/>
    </source>
</evidence>
<keyword evidence="6" id="KW-0665">Pyrimidine biosynthesis</keyword>
<evidence type="ECO:0000256" key="1">
    <source>
        <dbReference type="ARBA" id="ARBA00004889"/>
    </source>
</evidence>
<name>A0A0W8FPG1_9ZZZZ</name>
<dbReference type="PANTHER" id="PTHR19278">
    <property type="entry name" value="OROTATE PHOSPHORIBOSYLTRANSFERASE"/>
    <property type="match status" value="1"/>
</dbReference>
<dbReference type="AlphaFoldDB" id="A0A0W8FPG1"/>
<keyword evidence="4 7" id="KW-0808">Transferase</keyword>
<sequence length="197" mass="21660">MTIDKMKERLGEIIIERSFKYSENPPFTLASGRKSNYYFNCKPTTLDPEGMNLIGAIIFDILKETNVTAAGGLTLGADPIANAVSVISYQKGKPIKSFIVRKDVKDHGTKSAIEGNVRQGEKVAIIDDVITTGASTITAIDQARKEGLNVELVITLIDREEGGKENILQHVDNIKTILTRTEIMNLRSKKINVKDIG</sequence>
<proteinExistence type="inferred from homology"/>
<dbReference type="GO" id="GO:0004588">
    <property type="term" value="F:orotate phosphoribosyltransferase activity"/>
    <property type="evidence" value="ECO:0007669"/>
    <property type="project" value="UniProtKB-EC"/>
</dbReference>
<dbReference type="UniPathway" id="UPA00070">
    <property type="reaction ID" value="UER00119"/>
</dbReference>
<evidence type="ECO:0000256" key="2">
    <source>
        <dbReference type="ARBA" id="ARBA00011971"/>
    </source>
</evidence>
<reference evidence="7" key="1">
    <citation type="journal article" date="2015" name="Proc. Natl. Acad. Sci. U.S.A.">
        <title>Networks of energetic and metabolic interactions define dynamics in microbial communities.</title>
        <authorList>
            <person name="Embree M."/>
            <person name="Liu J.K."/>
            <person name="Al-Bassam M.M."/>
            <person name="Zengler K."/>
        </authorList>
    </citation>
    <scope>NUCLEOTIDE SEQUENCE</scope>
</reference>
<dbReference type="SUPFAM" id="SSF53271">
    <property type="entry name" value="PRTase-like"/>
    <property type="match status" value="1"/>
</dbReference>
<dbReference type="InterPro" id="IPR004467">
    <property type="entry name" value="Or_phspho_trans_dom"/>
</dbReference>
<evidence type="ECO:0000256" key="6">
    <source>
        <dbReference type="ARBA" id="ARBA00022975"/>
    </source>
</evidence>
<dbReference type="FunFam" id="3.40.50.2020:FF:000029">
    <property type="entry name" value="Orotate phosphoribosyltransferase"/>
    <property type="match status" value="1"/>
</dbReference>
<gene>
    <name evidence="7" type="ORF">ASZ90_007488</name>
</gene>
<dbReference type="EC" id="2.4.2.10" evidence="2"/>